<feature type="compositionally biased region" description="Polar residues" evidence="1">
    <location>
        <begin position="329"/>
        <end position="338"/>
    </location>
</feature>
<feature type="region of interest" description="Disordered" evidence="1">
    <location>
        <begin position="242"/>
        <end position="379"/>
    </location>
</feature>
<feature type="compositionally biased region" description="Polar residues" evidence="1">
    <location>
        <begin position="297"/>
        <end position="317"/>
    </location>
</feature>
<evidence type="ECO:0000313" key="4">
    <source>
        <dbReference type="Proteomes" id="UP000192257"/>
    </source>
</evidence>
<dbReference type="Proteomes" id="UP000192257">
    <property type="component" value="Unassembled WGS sequence"/>
</dbReference>
<sequence>MTTMFVQLRRVVYLLVLLQCCVCVAYAESGTKAVTPKESDPTEMLNEMTKKMESQKHSFNENVALLMGTESNCKKALNRAKKAKDEANTVSVLMKPLLEEIRKDENVSKNESESKELLRKAVDAAKEAEEAANNAKLMSFATTDMVDILQRVTMELHSLVDDVKKTAKKHAKNEKVRELAEKCMEEAEGLKHSLDGAKYLIPSAKKAAEEAMEQNEPTSVEAKRLQASINEVFQKYPKMKEELERERNEAAQTNANSTNTGSEGNKTPNENKEVDGSHPNKENEENTRNPNTNSTEAETGSHTTAQQQRNEQGSKGQNNKESKDETQEKNQNSQSNTPTDSQSSATGTSQTQNMPTVSPSSAPISVNNTQLSDSSSSPVLVHSPLSLLLVLMCVLGCTAVF</sequence>
<dbReference type="EMBL" id="NBCO01000012">
    <property type="protein sequence ID" value="ORC89564.1"/>
    <property type="molecule type" value="Genomic_DNA"/>
</dbReference>
<feature type="compositionally biased region" description="Low complexity" evidence="1">
    <location>
        <begin position="339"/>
        <end position="352"/>
    </location>
</feature>
<feature type="compositionally biased region" description="Basic and acidic residues" evidence="1">
    <location>
        <begin position="269"/>
        <end position="287"/>
    </location>
</feature>
<accession>A0A1X0NY16</accession>
<feature type="compositionally biased region" description="Polar residues" evidence="1">
    <location>
        <begin position="353"/>
        <end position="370"/>
    </location>
</feature>
<proteinExistence type="predicted"/>
<feature type="compositionally biased region" description="Basic and acidic residues" evidence="1">
    <location>
        <begin position="318"/>
        <end position="328"/>
    </location>
</feature>
<evidence type="ECO:0000256" key="2">
    <source>
        <dbReference type="SAM" id="SignalP"/>
    </source>
</evidence>
<dbReference type="RefSeq" id="XP_028883630.1">
    <property type="nucleotide sequence ID" value="XM_029025314.1"/>
</dbReference>
<feature type="signal peptide" evidence="2">
    <location>
        <begin position="1"/>
        <end position="27"/>
    </location>
</feature>
<feature type="chain" id="PRO_5012122907" description="Mucin-associated surface protein (MASP)" evidence="2">
    <location>
        <begin position="28"/>
        <end position="401"/>
    </location>
</feature>
<comment type="caution">
    <text evidence="3">The sequence shown here is derived from an EMBL/GenBank/DDBJ whole genome shotgun (WGS) entry which is preliminary data.</text>
</comment>
<name>A0A1X0NY16_9TRYP</name>
<evidence type="ECO:0008006" key="5">
    <source>
        <dbReference type="Google" id="ProtNLM"/>
    </source>
</evidence>
<evidence type="ECO:0000256" key="1">
    <source>
        <dbReference type="SAM" id="MobiDB-lite"/>
    </source>
</evidence>
<gene>
    <name evidence="3" type="ORF">TM35_000123390</name>
</gene>
<reference evidence="3 4" key="1">
    <citation type="submission" date="2017-03" db="EMBL/GenBank/DDBJ databases">
        <title>An alternative strategy for trypanosome survival in the mammalian bloodstream revealed through genome and transcriptome analysis of the ubiquitous bovine parasite Trypanosoma (Megatrypanum) theileri.</title>
        <authorList>
            <person name="Kelly S."/>
            <person name="Ivens A."/>
            <person name="Mott A."/>
            <person name="O'Neill E."/>
            <person name="Emms D."/>
            <person name="Macleod O."/>
            <person name="Voorheis P."/>
            <person name="Matthews J."/>
            <person name="Matthews K."/>
            <person name="Carrington M."/>
        </authorList>
    </citation>
    <scope>NUCLEOTIDE SEQUENCE [LARGE SCALE GENOMIC DNA]</scope>
    <source>
        <strain evidence="3">Edinburgh</strain>
    </source>
</reference>
<dbReference type="VEuPathDB" id="TriTrypDB:TM35_000123390"/>
<dbReference type="GeneID" id="39985094"/>
<protein>
    <recommendedName>
        <fullName evidence="5">Mucin-associated surface protein (MASP)</fullName>
    </recommendedName>
</protein>
<keyword evidence="2" id="KW-0732">Signal</keyword>
<feature type="compositionally biased region" description="Polar residues" evidence="1">
    <location>
        <begin position="250"/>
        <end position="268"/>
    </location>
</feature>
<organism evidence="3 4">
    <name type="scientific">Trypanosoma theileri</name>
    <dbReference type="NCBI Taxonomy" id="67003"/>
    <lineage>
        <taxon>Eukaryota</taxon>
        <taxon>Discoba</taxon>
        <taxon>Euglenozoa</taxon>
        <taxon>Kinetoplastea</taxon>
        <taxon>Metakinetoplastina</taxon>
        <taxon>Trypanosomatida</taxon>
        <taxon>Trypanosomatidae</taxon>
        <taxon>Trypanosoma</taxon>
    </lineage>
</organism>
<keyword evidence="4" id="KW-1185">Reference proteome</keyword>
<evidence type="ECO:0000313" key="3">
    <source>
        <dbReference type="EMBL" id="ORC89564.1"/>
    </source>
</evidence>
<dbReference type="AlphaFoldDB" id="A0A1X0NY16"/>